<feature type="chain" id="PRO_5016755487" description="DUF4374 domain-containing protein" evidence="1">
    <location>
        <begin position="24"/>
        <end position="413"/>
    </location>
</feature>
<accession>A0A380CS54</accession>
<dbReference type="Pfam" id="PF14298">
    <property type="entry name" value="DUF4374"/>
    <property type="match status" value="2"/>
</dbReference>
<sequence length="413" mass="44675">MIRTFKSLTLLSATALIGFNACSKDKGNIDTTITPGEGNKVKYVIAAHPTSAEAGTADYLLTTDDLTKGSITTKGNGIEQDGTWRYYVVNQNKFFSMLYGQGNPGAVTSYALNAEGKLVKVSNFVTETVQVFAPMNNELVLFKVPRSGNENSLVYRIDAVNPGIKADKEINIVKLAGNGERAHFTWATQFGDKLLAPYMSIKGCCGDTFGTAYPDSTWVAVLSFPDLKVEKVIKDNRTSYLGGYFKNGLFVDEQGDAYGFSGATVKIGENIVSKNPSAIVRIKKGTTEFDKSYFFNFEQKTNGFKINSARYIGKGKFLVQSYAQSKSTVGVKFAIADVYAQTVTWVTGAPVNISGTTSSNYGALSEDGTKAYVGLTLDTGDSYVYIFDTATNTATQGLKVEGGTINGIHRLTY</sequence>
<evidence type="ECO:0000313" key="2">
    <source>
        <dbReference type="EMBL" id="SUJ27770.1"/>
    </source>
</evidence>
<dbReference type="RefSeq" id="WP_115171520.1">
    <property type="nucleotide sequence ID" value="NZ_UGYW01000002.1"/>
</dbReference>
<proteinExistence type="predicted"/>
<reference evidence="2 3" key="1">
    <citation type="submission" date="2018-06" db="EMBL/GenBank/DDBJ databases">
        <authorList>
            <consortium name="Pathogen Informatics"/>
            <person name="Doyle S."/>
        </authorList>
    </citation>
    <scope>NUCLEOTIDE SEQUENCE [LARGE SCALE GENOMIC DNA]</scope>
    <source>
        <strain evidence="2 3">NCTC11388</strain>
    </source>
</reference>
<evidence type="ECO:0008006" key="4">
    <source>
        <dbReference type="Google" id="ProtNLM"/>
    </source>
</evidence>
<keyword evidence="1" id="KW-0732">Signal</keyword>
<feature type="signal peptide" evidence="1">
    <location>
        <begin position="1"/>
        <end position="23"/>
    </location>
</feature>
<organism evidence="2 3">
    <name type="scientific">Sphingobacterium spiritivorum</name>
    <name type="common">Flavobacterium spiritivorum</name>
    <dbReference type="NCBI Taxonomy" id="258"/>
    <lineage>
        <taxon>Bacteria</taxon>
        <taxon>Pseudomonadati</taxon>
        <taxon>Bacteroidota</taxon>
        <taxon>Sphingobacteriia</taxon>
        <taxon>Sphingobacteriales</taxon>
        <taxon>Sphingobacteriaceae</taxon>
        <taxon>Sphingobacterium</taxon>
    </lineage>
</organism>
<dbReference type="EMBL" id="UGYW01000002">
    <property type="protein sequence ID" value="SUJ27770.1"/>
    <property type="molecule type" value="Genomic_DNA"/>
</dbReference>
<gene>
    <name evidence="2" type="ORF">NCTC11388_04215</name>
</gene>
<name>A0A380CS54_SPHSI</name>
<dbReference type="InterPro" id="IPR025401">
    <property type="entry name" value="DUF4374"/>
</dbReference>
<dbReference type="AlphaFoldDB" id="A0A380CS54"/>
<evidence type="ECO:0000256" key="1">
    <source>
        <dbReference type="SAM" id="SignalP"/>
    </source>
</evidence>
<protein>
    <recommendedName>
        <fullName evidence="4">DUF4374 domain-containing protein</fullName>
    </recommendedName>
</protein>
<dbReference type="SUPFAM" id="SSF82171">
    <property type="entry name" value="DPP6 N-terminal domain-like"/>
    <property type="match status" value="1"/>
</dbReference>
<dbReference type="Proteomes" id="UP000254893">
    <property type="component" value="Unassembled WGS sequence"/>
</dbReference>
<evidence type="ECO:0000313" key="3">
    <source>
        <dbReference type="Proteomes" id="UP000254893"/>
    </source>
</evidence>